<keyword evidence="1 4" id="KW-0378">Hydrolase</keyword>
<protein>
    <submittedName>
        <fullName evidence="4">Nucleoside hydrolase</fullName>
    </submittedName>
</protein>
<dbReference type="EMBL" id="JBHSMC010000011">
    <property type="protein sequence ID" value="MFC5464844.1"/>
    <property type="molecule type" value="Genomic_DNA"/>
</dbReference>
<organism evidence="4 5">
    <name type="scientific">Lederbergia graminis</name>
    <dbReference type="NCBI Taxonomy" id="735518"/>
    <lineage>
        <taxon>Bacteria</taxon>
        <taxon>Bacillati</taxon>
        <taxon>Bacillota</taxon>
        <taxon>Bacilli</taxon>
        <taxon>Bacillales</taxon>
        <taxon>Bacillaceae</taxon>
        <taxon>Lederbergia</taxon>
    </lineage>
</organism>
<evidence type="ECO:0000256" key="1">
    <source>
        <dbReference type="ARBA" id="ARBA00022801"/>
    </source>
</evidence>
<dbReference type="CDD" id="cd02650">
    <property type="entry name" value="nuc_hydro_CaPnhB"/>
    <property type="match status" value="1"/>
</dbReference>
<reference evidence="5" key="1">
    <citation type="journal article" date="2019" name="Int. J. Syst. Evol. Microbiol.">
        <title>The Global Catalogue of Microorganisms (GCM) 10K type strain sequencing project: providing services to taxonomists for standard genome sequencing and annotation.</title>
        <authorList>
            <consortium name="The Broad Institute Genomics Platform"/>
            <consortium name="The Broad Institute Genome Sequencing Center for Infectious Disease"/>
            <person name="Wu L."/>
            <person name="Ma J."/>
        </authorList>
    </citation>
    <scope>NUCLEOTIDE SEQUENCE [LARGE SCALE GENOMIC DNA]</scope>
    <source>
        <strain evidence="5">CGMCC 1.12237</strain>
    </source>
</reference>
<gene>
    <name evidence="4" type="ORF">ACFPM4_08760</name>
</gene>
<feature type="domain" description="Inosine/uridine-preferring nucleoside hydrolase" evidence="3">
    <location>
        <begin position="4"/>
        <end position="298"/>
    </location>
</feature>
<accession>A0ABW0LGB4</accession>
<proteinExistence type="predicted"/>
<dbReference type="RefSeq" id="WP_382350292.1">
    <property type="nucleotide sequence ID" value="NZ_JBHSMC010000011.1"/>
</dbReference>
<evidence type="ECO:0000313" key="4">
    <source>
        <dbReference type="EMBL" id="MFC5464844.1"/>
    </source>
</evidence>
<keyword evidence="5" id="KW-1185">Reference proteome</keyword>
<dbReference type="SUPFAM" id="SSF53590">
    <property type="entry name" value="Nucleoside hydrolase"/>
    <property type="match status" value="1"/>
</dbReference>
<name>A0ABW0LGB4_9BACI</name>
<comment type="caution">
    <text evidence="4">The sequence shown here is derived from an EMBL/GenBank/DDBJ whole genome shotgun (WGS) entry which is preliminary data.</text>
</comment>
<sequence>MLKMILDLDTGIDDGMALAYAIGSKEIELIGVTGTFGNVYTEDGVQNVLNILNMCDANHVPVYAGESHAMNQSSFDRLEVSARIHGENGVGQVSIETSPRQKEEGSAIDFLIESIKKYKKDLVIVATGPMTNLTLALKKAPEIKEMMGRVVIMGGALTVPGNASPYTEANISQDPEAAKYLFESGVDVTMVGLDVTQRSLLTNAHTQSWRETGSVAGKTYADMVDYYISQHFDTNGCYLHDPSAVINAVHPEFFTVLPMHMTVVTEGEAVGRTIGDPYKLRDANPNVKVCIGVNSPELVNHLHKTLMSLFKK</sequence>
<evidence type="ECO:0000313" key="5">
    <source>
        <dbReference type="Proteomes" id="UP001596147"/>
    </source>
</evidence>
<dbReference type="PANTHER" id="PTHR12304">
    <property type="entry name" value="INOSINE-URIDINE PREFERRING NUCLEOSIDE HYDROLASE"/>
    <property type="match status" value="1"/>
</dbReference>
<dbReference type="InterPro" id="IPR023186">
    <property type="entry name" value="IUNH"/>
</dbReference>
<evidence type="ECO:0000256" key="2">
    <source>
        <dbReference type="ARBA" id="ARBA00023295"/>
    </source>
</evidence>
<dbReference type="PANTHER" id="PTHR12304:SF4">
    <property type="entry name" value="URIDINE NUCLEOSIDASE"/>
    <property type="match status" value="1"/>
</dbReference>
<dbReference type="Proteomes" id="UP001596147">
    <property type="component" value="Unassembled WGS sequence"/>
</dbReference>
<dbReference type="InterPro" id="IPR001910">
    <property type="entry name" value="Inosine/uridine_hydrolase_dom"/>
</dbReference>
<dbReference type="Gene3D" id="3.90.245.10">
    <property type="entry name" value="Ribonucleoside hydrolase-like"/>
    <property type="match status" value="1"/>
</dbReference>
<dbReference type="InterPro" id="IPR036452">
    <property type="entry name" value="Ribo_hydro-like"/>
</dbReference>
<evidence type="ECO:0000259" key="3">
    <source>
        <dbReference type="Pfam" id="PF01156"/>
    </source>
</evidence>
<keyword evidence="2" id="KW-0326">Glycosidase</keyword>
<dbReference type="GO" id="GO:0016787">
    <property type="term" value="F:hydrolase activity"/>
    <property type="evidence" value="ECO:0007669"/>
    <property type="project" value="UniProtKB-KW"/>
</dbReference>
<dbReference type="Pfam" id="PF01156">
    <property type="entry name" value="IU_nuc_hydro"/>
    <property type="match status" value="1"/>
</dbReference>